<reference evidence="1 2" key="2">
    <citation type="journal article" date="2022" name="Mol. Ecol. Resour.">
        <title>The genomes of chicory, endive, great burdock and yacon provide insights into Asteraceae paleo-polyploidization history and plant inulin production.</title>
        <authorList>
            <person name="Fan W."/>
            <person name="Wang S."/>
            <person name="Wang H."/>
            <person name="Wang A."/>
            <person name="Jiang F."/>
            <person name="Liu H."/>
            <person name="Zhao H."/>
            <person name="Xu D."/>
            <person name="Zhang Y."/>
        </authorList>
    </citation>
    <scope>NUCLEOTIDE SEQUENCE [LARGE SCALE GENOMIC DNA]</scope>
    <source>
        <strain evidence="2">cv. Yunnan</strain>
        <tissue evidence="1">Leaves</tissue>
    </source>
</reference>
<evidence type="ECO:0000313" key="2">
    <source>
        <dbReference type="Proteomes" id="UP001056120"/>
    </source>
</evidence>
<name>A0ACB8XX80_9ASTR</name>
<comment type="caution">
    <text evidence="1">The sequence shown here is derived from an EMBL/GenBank/DDBJ whole genome shotgun (WGS) entry which is preliminary data.</text>
</comment>
<organism evidence="1 2">
    <name type="scientific">Smallanthus sonchifolius</name>
    <dbReference type="NCBI Taxonomy" id="185202"/>
    <lineage>
        <taxon>Eukaryota</taxon>
        <taxon>Viridiplantae</taxon>
        <taxon>Streptophyta</taxon>
        <taxon>Embryophyta</taxon>
        <taxon>Tracheophyta</taxon>
        <taxon>Spermatophyta</taxon>
        <taxon>Magnoliopsida</taxon>
        <taxon>eudicotyledons</taxon>
        <taxon>Gunneridae</taxon>
        <taxon>Pentapetalae</taxon>
        <taxon>asterids</taxon>
        <taxon>campanulids</taxon>
        <taxon>Asterales</taxon>
        <taxon>Asteraceae</taxon>
        <taxon>Asteroideae</taxon>
        <taxon>Heliantheae alliance</taxon>
        <taxon>Millerieae</taxon>
        <taxon>Smallanthus</taxon>
    </lineage>
</organism>
<protein>
    <submittedName>
        <fullName evidence="1">Uncharacterized protein</fullName>
    </submittedName>
</protein>
<dbReference type="Proteomes" id="UP001056120">
    <property type="component" value="Linkage Group LG29"/>
</dbReference>
<proteinExistence type="predicted"/>
<evidence type="ECO:0000313" key="1">
    <source>
        <dbReference type="EMBL" id="KAI3675670.1"/>
    </source>
</evidence>
<gene>
    <name evidence="1" type="ORF">L1987_85262</name>
</gene>
<dbReference type="EMBL" id="CM042046">
    <property type="protein sequence ID" value="KAI3675670.1"/>
    <property type="molecule type" value="Genomic_DNA"/>
</dbReference>
<accession>A0ACB8XX80</accession>
<reference evidence="2" key="1">
    <citation type="journal article" date="2022" name="Mol. Ecol. Resour.">
        <title>The genomes of chicory, endive, great burdock and yacon provide insights into Asteraceae palaeo-polyploidization history and plant inulin production.</title>
        <authorList>
            <person name="Fan W."/>
            <person name="Wang S."/>
            <person name="Wang H."/>
            <person name="Wang A."/>
            <person name="Jiang F."/>
            <person name="Liu H."/>
            <person name="Zhao H."/>
            <person name="Xu D."/>
            <person name="Zhang Y."/>
        </authorList>
    </citation>
    <scope>NUCLEOTIDE SEQUENCE [LARGE SCALE GENOMIC DNA]</scope>
    <source>
        <strain evidence="2">cv. Yunnan</strain>
    </source>
</reference>
<keyword evidence="2" id="KW-1185">Reference proteome</keyword>
<sequence>MKAMVAALENPDRNWYTTATIINKASTEDLGSNNGKSFVRSNQKTNTHGSGCGDGDGDGDGEEKTTVVKKQGNLMTKREE</sequence>